<sequence>MSDFRSQPAAAGKDDADASSQDEPGSSSAVQVYEAEAAEAVKPEVHKPEGHRHHTSFWARAARLFRSPNGATIREDLADALMADPGADEVFSPAERAMLNNILRFREVRVEDVMVPRADIEAVDQSITIGELMIIFEESGRSRMPVYSESLDDPRGMVHIRDLLSYVTKQARARRRGPPRVAASPAVAALAADRPQKVQRQPRAGIDLARIDLDKTVEEAGIIRQVLFVPPSMHASDLMQRMQAARIQMALVIDEYGGTDGLASLEDIVEMVVGDIEDEHDDSEVMFSRTSDDIFVADARVELEVIAAAIGPDFDVREQLEEVDTLGGLVFASLGRIPARGEVVQALPGFEFQVLDADPRRVKKVRIVRKRPPARRRAAVKGEDDVGAEPVRAETSTTEGPSGPPVG</sequence>
<dbReference type="GO" id="GO:0050660">
    <property type="term" value="F:flavin adenine dinucleotide binding"/>
    <property type="evidence" value="ECO:0007669"/>
    <property type="project" value="InterPro"/>
</dbReference>
<feature type="domain" description="CBS" evidence="6">
    <location>
        <begin position="114"/>
        <end position="174"/>
    </location>
</feature>
<feature type="region of interest" description="Disordered" evidence="5">
    <location>
        <begin position="371"/>
        <end position="407"/>
    </location>
</feature>
<reference evidence="7" key="1">
    <citation type="submission" date="2021-12" db="EMBL/GenBank/DDBJ databases">
        <authorList>
            <person name="Li Y."/>
        </authorList>
    </citation>
    <scope>NUCLEOTIDE SEQUENCE</scope>
    <source>
        <strain evidence="7">DKSPLA3</strain>
    </source>
</reference>
<dbReference type="InterPro" id="IPR036318">
    <property type="entry name" value="FAD-bd_PCMH-like_sf"/>
</dbReference>
<evidence type="ECO:0000313" key="8">
    <source>
        <dbReference type="Proteomes" id="UP001139089"/>
    </source>
</evidence>
<comment type="similarity">
    <text evidence="1">Belongs to the UPF0053 family. Hemolysin C subfamily.</text>
</comment>
<dbReference type="Gene3D" id="3.90.1280.20">
    <property type="match status" value="1"/>
</dbReference>
<dbReference type="InterPro" id="IPR016169">
    <property type="entry name" value="FAD-bd_PCMH_sub2"/>
</dbReference>
<dbReference type="Pfam" id="PF03471">
    <property type="entry name" value="CorC_HlyC"/>
    <property type="match status" value="1"/>
</dbReference>
<keyword evidence="8" id="KW-1185">Reference proteome</keyword>
<dbReference type="PROSITE" id="PS51371">
    <property type="entry name" value="CBS"/>
    <property type="match status" value="2"/>
</dbReference>
<dbReference type="RefSeq" id="WP_231812809.1">
    <property type="nucleotide sequence ID" value="NZ_JAJOZR010000003.1"/>
</dbReference>
<dbReference type="CDD" id="cd04590">
    <property type="entry name" value="CBS_pair_CorC_HlyC_assoc"/>
    <property type="match status" value="1"/>
</dbReference>
<evidence type="ECO:0000256" key="2">
    <source>
        <dbReference type="ARBA" id="ARBA00022737"/>
    </source>
</evidence>
<evidence type="ECO:0000259" key="6">
    <source>
        <dbReference type="PROSITE" id="PS51371"/>
    </source>
</evidence>
<dbReference type="InterPro" id="IPR044751">
    <property type="entry name" value="Ion_transp-like_CBS"/>
</dbReference>
<evidence type="ECO:0000313" key="7">
    <source>
        <dbReference type="EMBL" id="MCD7108659.1"/>
    </source>
</evidence>
<dbReference type="AlphaFoldDB" id="A0A9X1NRE9"/>
<dbReference type="Pfam" id="PF00571">
    <property type="entry name" value="CBS"/>
    <property type="match status" value="2"/>
</dbReference>
<dbReference type="Proteomes" id="UP001139089">
    <property type="component" value="Unassembled WGS sequence"/>
</dbReference>
<dbReference type="Gene3D" id="3.30.465.10">
    <property type="match status" value="1"/>
</dbReference>
<evidence type="ECO:0000256" key="5">
    <source>
        <dbReference type="SAM" id="MobiDB-lite"/>
    </source>
</evidence>
<dbReference type="InterPro" id="IPR000644">
    <property type="entry name" value="CBS_dom"/>
</dbReference>
<gene>
    <name evidence="7" type="ORF">LRX75_06350</name>
</gene>
<feature type="domain" description="CBS" evidence="6">
    <location>
        <begin position="222"/>
        <end position="283"/>
    </location>
</feature>
<protein>
    <submittedName>
        <fullName evidence="7">Hemolysin family protein</fullName>
    </submittedName>
</protein>
<dbReference type="PANTHER" id="PTHR22777:SF27">
    <property type="entry name" value="MAGNESIUM AND COBALT EFFLUX PROTEIN CORC"/>
    <property type="match status" value="1"/>
</dbReference>
<dbReference type="SUPFAM" id="SSF56176">
    <property type="entry name" value="FAD-binding/transporter-associated domain-like"/>
    <property type="match status" value="1"/>
</dbReference>
<keyword evidence="2" id="KW-0677">Repeat</keyword>
<dbReference type="Gene3D" id="3.10.580.10">
    <property type="entry name" value="CBS-domain"/>
    <property type="match status" value="1"/>
</dbReference>
<evidence type="ECO:0000256" key="1">
    <source>
        <dbReference type="ARBA" id="ARBA00006446"/>
    </source>
</evidence>
<dbReference type="InterPro" id="IPR046342">
    <property type="entry name" value="CBS_dom_sf"/>
</dbReference>
<name>A0A9X1NRE9_9HYPH</name>
<evidence type="ECO:0000256" key="3">
    <source>
        <dbReference type="ARBA" id="ARBA00023122"/>
    </source>
</evidence>
<proteinExistence type="inferred from homology"/>
<feature type="region of interest" description="Disordered" evidence="5">
    <location>
        <begin position="1"/>
        <end position="31"/>
    </location>
</feature>
<keyword evidence="3 4" id="KW-0129">CBS domain</keyword>
<organism evidence="7 8">
    <name type="scientific">Rhizobium quercicola</name>
    <dbReference type="NCBI Taxonomy" id="2901226"/>
    <lineage>
        <taxon>Bacteria</taxon>
        <taxon>Pseudomonadati</taxon>
        <taxon>Pseudomonadota</taxon>
        <taxon>Alphaproteobacteria</taxon>
        <taxon>Hyphomicrobiales</taxon>
        <taxon>Rhizobiaceae</taxon>
        <taxon>Rhizobium/Agrobacterium group</taxon>
        <taxon>Rhizobium</taxon>
    </lineage>
</organism>
<dbReference type="GO" id="GO:0005886">
    <property type="term" value="C:plasma membrane"/>
    <property type="evidence" value="ECO:0007669"/>
    <property type="project" value="TreeGrafter"/>
</dbReference>
<evidence type="ECO:0000256" key="4">
    <source>
        <dbReference type="PROSITE-ProRule" id="PRU00703"/>
    </source>
</evidence>
<comment type="caution">
    <text evidence="7">The sequence shown here is derived from an EMBL/GenBank/DDBJ whole genome shotgun (WGS) entry which is preliminary data.</text>
</comment>
<accession>A0A9X1NRE9</accession>
<dbReference type="SMART" id="SM01091">
    <property type="entry name" value="CorC_HlyC"/>
    <property type="match status" value="1"/>
</dbReference>
<dbReference type="EMBL" id="JAJOZR010000003">
    <property type="protein sequence ID" value="MCD7108659.1"/>
    <property type="molecule type" value="Genomic_DNA"/>
</dbReference>
<dbReference type="SUPFAM" id="SSF54631">
    <property type="entry name" value="CBS-domain pair"/>
    <property type="match status" value="1"/>
</dbReference>
<dbReference type="PANTHER" id="PTHR22777">
    <property type="entry name" value="HEMOLYSIN-RELATED"/>
    <property type="match status" value="1"/>
</dbReference>
<dbReference type="InterPro" id="IPR005170">
    <property type="entry name" value="Transptr-assoc_dom"/>
</dbReference>